<gene>
    <name evidence="2" type="ordered locus">Mesil_3170</name>
</gene>
<organism evidence="2 3">
    <name type="scientific">Allomeiothermus silvanus (strain ATCC 700542 / DSM 9946 / NBRC 106475 / NCIMB 13440 / VI-R2)</name>
    <name type="common">Thermus silvanus</name>
    <dbReference type="NCBI Taxonomy" id="526227"/>
    <lineage>
        <taxon>Bacteria</taxon>
        <taxon>Thermotogati</taxon>
        <taxon>Deinococcota</taxon>
        <taxon>Deinococci</taxon>
        <taxon>Thermales</taxon>
        <taxon>Thermaceae</taxon>
        <taxon>Allomeiothermus</taxon>
    </lineage>
</organism>
<feature type="domain" description="Rhodanese" evidence="1">
    <location>
        <begin position="6"/>
        <end position="113"/>
    </location>
</feature>
<dbReference type="PROSITE" id="PS50206">
    <property type="entry name" value="RHODANESE_3"/>
    <property type="match status" value="2"/>
</dbReference>
<dbReference type="STRING" id="526227.Mesil_3170"/>
<protein>
    <submittedName>
        <fullName evidence="2">Rhodanese domain protein</fullName>
    </submittedName>
</protein>
<dbReference type="HOGENOM" id="CLU_1233822_0_0_0"/>
<dbReference type="GO" id="GO:0004792">
    <property type="term" value="F:thiosulfate-cyanide sulfurtransferase activity"/>
    <property type="evidence" value="ECO:0007669"/>
    <property type="project" value="InterPro"/>
</dbReference>
<dbReference type="PROSITE" id="PS00380">
    <property type="entry name" value="RHODANESE_1"/>
    <property type="match status" value="1"/>
</dbReference>
<dbReference type="RefSeq" id="WP_013159522.1">
    <property type="nucleotide sequence ID" value="NC_014212.1"/>
</dbReference>
<dbReference type="Gene3D" id="3.40.250.10">
    <property type="entry name" value="Rhodanese-like domain"/>
    <property type="match status" value="2"/>
</dbReference>
<dbReference type="PANTHER" id="PTHR43031">
    <property type="entry name" value="FAD-DEPENDENT OXIDOREDUCTASE"/>
    <property type="match status" value="1"/>
</dbReference>
<dbReference type="OrthoDB" id="9770030at2"/>
<dbReference type="CDD" id="cd00158">
    <property type="entry name" value="RHOD"/>
    <property type="match status" value="1"/>
</dbReference>
<sequence>MIVQQAPKNALLIDTRAPQLYATGHLSGALNLDLSPISPRLHTPADLAAFEESLANLNGQIGATPDRPVVVYDQGLTGAAGRTAYLLALSGLEVHLWPSGWETQATSTEPVQPTPSQPWAKLNRDILLTLEEAARYPNLVDVRRPEEFAAGHIPGARSLPLDQLFQPGVLSRLELKPGDEVGVYCRSGTRSAVAFWILQSEGIKAKNYLGSMLDWQGSGQEVEK</sequence>
<evidence type="ECO:0000259" key="1">
    <source>
        <dbReference type="PROSITE" id="PS50206"/>
    </source>
</evidence>
<feature type="domain" description="Rhodanese" evidence="1">
    <location>
        <begin position="139"/>
        <end position="224"/>
    </location>
</feature>
<proteinExistence type="predicted"/>
<dbReference type="Pfam" id="PF00581">
    <property type="entry name" value="Rhodanese"/>
    <property type="match status" value="2"/>
</dbReference>
<dbReference type="SMART" id="SM00450">
    <property type="entry name" value="RHOD"/>
    <property type="match status" value="2"/>
</dbReference>
<keyword evidence="3" id="KW-1185">Reference proteome</keyword>
<dbReference type="SUPFAM" id="SSF52821">
    <property type="entry name" value="Rhodanese/Cell cycle control phosphatase"/>
    <property type="match status" value="2"/>
</dbReference>
<dbReference type="eggNOG" id="COG2897">
    <property type="taxonomic scope" value="Bacteria"/>
</dbReference>
<reference evidence="2 3" key="1">
    <citation type="journal article" date="2010" name="Stand. Genomic Sci.">
        <title>Complete genome sequence of Meiothermus silvanus type strain (VI-R2).</title>
        <authorList>
            <person name="Sikorski J."/>
            <person name="Tindall B.J."/>
            <person name="Lowry S."/>
            <person name="Lucas S."/>
            <person name="Nolan M."/>
            <person name="Copeland A."/>
            <person name="Glavina Del Rio T."/>
            <person name="Tice H."/>
            <person name="Cheng J.F."/>
            <person name="Han C."/>
            <person name="Pitluck S."/>
            <person name="Liolios K."/>
            <person name="Ivanova N."/>
            <person name="Mavromatis K."/>
            <person name="Mikhailova N."/>
            <person name="Pati A."/>
            <person name="Goodwin L."/>
            <person name="Chen A."/>
            <person name="Palaniappan K."/>
            <person name="Land M."/>
            <person name="Hauser L."/>
            <person name="Chang Y.J."/>
            <person name="Jeffries C.D."/>
            <person name="Rohde M."/>
            <person name="Goker M."/>
            <person name="Woyke T."/>
            <person name="Bristow J."/>
            <person name="Eisen J.A."/>
            <person name="Markowitz V."/>
            <person name="Hugenholtz P."/>
            <person name="Kyrpides N.C."/>
            <person name="Klenk H.P."/>
            <person name="Lapidus A."/>
        </authorList>
    </citation>
    <scope>NUCLEOTIDE SEQUENCE [LARGE SCALE GENOMIC DNA]</scope>
    <source>
        <strain evidence="3">ATCC 700542 / DSM 9946 / VI-R2</strain>
    </source>
</reference>
<dbReference type="AlphaFoldDB" id="D7BEP9"/>
<dbReference type="InterPro" id="IPR001763">
    <property type="entry name" value="Rhodanese-like_dom"/>
</dbReference>
<dbReference type="InterPro" id="IPR050229">
    <property type="entry name" value="GlpE_sulfurtransferase"/>
</dbReference>
<dbReference type="InterPro" id="IPR036873">
    <property type="entry name" value="Rhodanese-like_dom_sf"/>
</dbReference>
<name>D7BEP9_ALLS1</name>
<dbReference type="KEGG" id="msv:Mesil_3170"/>
<dbReference type="PANTHER" id="PTHR43031:SF1">
    <property type="entry name" value="PYRIDINE NUCLEOTIDE-DISULPHIDE OXIDOREDUCTASE"/>
    <property type="match status" value="1"/>
</dbReference>
<dbReference type="Proteomes" id="UP000001916">
    <property type="component" value="Chromosome"/>
</dbReference>
<dbReference type="InterPro" id="IPR001307">
    <property type="entry name" value="Thiosulphate_STrfase_CS"/>
</dbReference>
<evidence type="ECO:0000313" key="2">
    <source>
        <dbReference type="EMBL" id="ADH64995.1"/>
    </source>
</evidence>
<accession>D7BEP9</accession>
<dbReference type="EMBL" id="CP002042">
    <property type="protein sequence ID" value="ADH64995.1"/>
    <property type="molecule type" value="Genomic_DNA"/>
</dbReference>
<evidence type="ECO:0000313" key="3">
    <source>
        <dbReference type="Proteomes" id="UP000001916"/>
    </source>
</evidence>